<evidence type="ECO:0000256" key="1">
    <source>
        <dbReference type="SAM" id="MobiDB-lite"/>
    </source>
</evidence>
<evidence type="ECO:0000256" key="2">
    <source>
        <dbReference type="SAM" id="SignalP"/>
    </source>
</evidence>
<keyword evidence="4" id="KW-1185">Reference proteome</keyword>
<dbReference type="AlphaFoldDB" id="A0A917QJZ0"/>
<feature type="region of interest" description="Disordered" evidence="1">
    <location>
        <begin position="23"/>
        <end position="58"/>
    </location>
</feature>
<dbReference type="EMBL" id="BMMF01000020">
    <property type="protein sequence ID" value="GGK54728.1"/>
    <property type="molecule type" value="Genomic_DNA"/>
</dbReference>
<comment type="caution">
    <text evidence="3">The sequence shown here is derived from an EMBL/GenBank/DDBJ whole genome shotgun (WGS) entry which is preliminary data.</text>
</comment>
<sequence length="131" mass="13496">MLKVLVTATALTAAAAFPALAQSSGQSGQTGQSGQQAPQQAQGQMTQEQMQTRLASQQQVREALTMSGFEEVTFLDAAYLVSAQAPSGEMVMMVVNPSGLMQGLMQGGATGSTTMPRGQSGQSGQSAQPKQ</sequence>
<evidence type="ECO:0000313" key="3">
    <source>
        <dbReference type="EMBL" id="GGK54728.1"/>
    </source>
</evidence>
<feature type="region of interest" description="Disordered" evidence="1">
    <location>
        <begin position="102"/>
        <end position="131"/>
    </location>
</feature>
<accession>A0A917QJZ0</accession>
<organism evidence="3 4">
    <name type="scientific">Salinarimonas ramus</name>
    <dbReference type="NCBI Taxonomy" id="690164"/>
    <lineage>
        <taxon>Bacteria</taxon>
        <taxon>Pseudomonadati</taxon>
        <taxon>Pseudomonadota</taxon>
        <taxon>Alphaproteobacteria</taxon>
        <taxon>Hyphomicrobiales</taxon>
        <taxon>Salinarimonadaceae</taxon>
        <taxon>Salinarimonas</taxon>
    </lineage>
</organism>
<evidence type="ECO:0008006" key="5">
    <source>
        <dbReference type="Google" id="ProtNLM"/>
    </source>
</evidence>
<feature type="signal peptide" evidence="2">
    <location>
        <begin position="1"/>
        <end position="21"/>
    </location>
</feature>
<feature type="compositionally biased region" description="Low complexity" evidence="1">
    <location>
        <begin position="23"/>
        <end position="52"/>
    </location>
</feature>
<reference evidence="3 4" key="1">
    <citation type="journal article" date="2014" name="Int. J. Syst. Evol. Microbiol.">
        <title>Complete genome sequence of Corynebacterium casei LMG S-19264T (=DSM 44701T), isolated from a smear-ripened cheese.</title>
        <authorList>
            <consortium name="US DOE Joint Genome Institute (JGI-PGF)"/>
            <person name="Walter F."/>
            <person name="Albersmeier A."/>
            <person name="Kalinowski J."/>
            <person name="Ruckert C."/>
        </authorList>
    </citation>
    <scope>NUCLEOTIDE SEQUENCE [LARGE SCALE GENOMIC DNA]</scope>
    <source>
        <strain evidence="3 4">CGMCC 1.9161</strain>
    </source>
</reference>
<feature type="chain" id="PRO_5038102698" description="PepSY domain-containing protein" evidence="2">
    <location>
        <begin position="22"/>
        <end position="131"/>
    </location>
</feature>
<feature type="compositionally biased region" description="Low complexity" evidence="1">
    <location>
        <begin position="118"/>
        <end position="131"/>
    </location>
</feature>
<evidence type="ECO:0000313" key="4">
    <source>
        <dbReference type="Proteomes" id="UP000600449"/>
    </source>
</evidence>
<dbReference type="Proteomes" id="UP000600449">
    <property type="component" value="Unassembled WGS sequence"/>
</dbReference>
<keyword evidence="2" id="KW-0732">Signal</keyword>
<dbReference type="RefSeq" id="WP_188915717.1">
    <property type="nucleotide sequence ID" value="NZ_BMMF01000020.1"/>
</dbReference>
<gene>
    <name evidence="3" type="ORF">GCM10011322_46880</name>
</gene>
<name>A0A917QJZ0_9HYPH</name>
<protein>
    <recommendedName>
        <fullName evidence="5">PepSY domain-containing protein</fullName>
    </recommendedName>
</protein>
<proteinExistence type="predicted"/>